<dbReference type="Proteomes" id="UP000077202">
    <property type="component" value="Unassembled WGS sequence"/>
</dbReference>
<dbReference type="InterPro" id="IPR002067">
    <property type="entry name" value="MCP"/>
</dbReference>
<feature type="repeat" description="Solcar" evidence="9">
    <location>
        <begin position="351"/>
        <end position="438"/>
    </location>
</feature>
<dbReference type="GO" id="GO:0031966">
    <property type="term" value="C:mitochondrial membrane"/>
    <property type="evidence" value="ECO:0007669"/>
    <property type="project" value="UniProtKB-SubCell"/>
</dbReference>
<comment type="subcellular location">
    <subcellularLocation>
        <location evidence="1">Mitochondrion membrane</location>
        <topology evidence="1">Multi-pass membrane protein</topology>
    </subcellularLocation>
</comment>
<evidence type="ECO:0000256" key="4">
    <source>
        <dbReference type="ARBA" id="ARBA00022692"/>
    </source>
</evidence>
<dbReference type="Gene3D" id="1.50.40.10">
    <property type="entry name" value="Mitochondrial carrier domain"/>
    <property type="match status" value="1"/>
</dbReference>
<evidence type="ECO:0000256" key="2">
    <source>
        <dbReference type="ARBA" id="ARBA00006375"/>
    </source>
</evidence>
<keyword evidence="4 9" id="KW-0812">Transmembrane</keyword>
<dbReference type="PANTHER" id="PTHR45758:SF3">
    <property type="entry name" value="MITOCHONDRIAL SUBSTRATE CARRIER FAMILY PROTEIN E"/>
    <property type="match status" value="1"/>
</dbReference>
<keyword evidence="3 10" id="KW-0813">Transport</keyword>
<evidence type="ECO:0008006" key="14">
    <source>
        <dbReference type="Google" id="ProtNLM"/>
    </source>
</evidence>
<protein>
    <recommendedName>
        <fullName evidence="14">Mitochondrial carrier protein</fullName>
    </recommendedName>
</protein>
<feature type="repeat" description="Solcar" evidence="9">
    <location>
        <begin position="246"/>
        <end position="334"/>
    </location>
</feature>
<accession>A0A176WJP8</accession>
<evidence type="ECO:0000256" key="7">
    <source>
        <dbReference type="ARBA" id="ARBA00023128"/>
    </source>
</evidence>
<sequence>MGWCTDCYGVENTWLRGLPPVLAKPRVMLPESFVNVGRPSWQGCISRHMNCAHCLRSCDTLPLCVEEMEDASRKKLEEIVPDRKLKAPLQGSTEEPQAGRLSDSTKLEKSAQTRSSSLRRSRIEENRMEVELPTGGTGAQTPGNLFGKQVLAGGIAGMLADAVMYPMMTVKSRLQVQGGATAGGGGGAASMYMYRGPMHAIYSISAKEGWRTLYKGYATVGQIAPAQALYMATYQTSKKVLPGGEENPLVHFCGGVIATLVQSSVMVPTEVIRQRQMVQTTGGEGAYTGSLHAARTIYQLEGAAALYRGFLLAQMVWGPYNAIYLPLWEASKKVAVKFSEAESKEKLAVQYELGSAFFSASIASALTNPADIIKTRLQVQGKSNVNSSTHYNGALDAARSIYRKEGVRGFTKGMSSRVLWVAPSATIMFTTYDQLMKRFNRMW</sequence>
<evidence type="ECO:0000256" key="10">
    <source>
        <dbReference type="RuleBase" id="RU000488"/>
    </source>
</evidence>
<keyword evidence="13" id="KW-1185">Reference proteome</keyword>
<dbReference type="PANTHER" id="PTHR45758">
    <property type="entry name" value="MITOFERRIN-1-RELATED"/>
    <property type="match status" value="1"/>
</dbReference>
<evidence type="ECO:0000313" key="12">
    <source>
        <dbReference type="EMBL" id="OAE32575.1"/>
    </source>
</evidence>
<keyword evidence="8 9" id="KW-0472">Membrane</keyword>
<feature type="compositionally biased region" description="Basic and acidic residues" evidence="11">
    <location>
        <begin position="121"/>
        <end position="130"/>
    </location>
</feature>
<dbReference type="SUPFAM" id="SSF103506">
    <property type="entry name" value="Mitochondrial carrier"/>
    <property type="match status" value="1"/>
</dbReference>
<dbReference type="AlphaFoldDB" id="A0A176WJP8"/>
<dbReference type="PROSITE" id="PS50920">
    <property type="entry name" value="SOLCAR"/>
    <property type="match status" value="3"/>
</dbReference>
<name>A0A176WJP8_MARPO</name>
<gene>
    <name evidence="12" type="ORF">AXG93_2374s1210</name>
</gene>
<proteinExistence type="inferred from homology"/>
<evidence type="ECO:0000256" key="11">
    <source>
        <dbReference type="SAM" id="MobiDB-lite"/>
    </source>
</evidence>
<dbReference type="InterPro" id="IPR023395">
    <property type="entry name" value="MCP_dom_sf"/>
</dbReference>
<dbReference type="Pfam" id="PF00153">
    <property type="entry name" value="Mito_carr"/>
    <property type="match status" value="3"/>
</dbReference>
<keyword evidence="7" id="KW-0496">Mitochondrion</keyword>
<evidence type="ECO:0000313" key="13">
    <source>
        <dbReference type="Proteomes" id="UP000077202"/>
    </source>
</evidence>
<dbReference type="PRINTS" id="PR00926">
    <property type="entry name" value="MITOCARRIER"/>
</dbReference>
<feature type="region of interest" description="Disordered" evidence="11">
    <location>
        <begin position="84"/>
        <end position="141"/>
    </location>
</feature>
<comment type="similarity">
    <text evidence="2 10">Belongs to the mitochondrial carrier (TC 2.A.29) family.</text>
</comment>
<keyword evidence="6" id="KW-1133">Transmembrane helix</keyword>
<evidence type="ECO:0000256" key="3">
    <source>
        <dbReference type="ARBA" id="ARBA00022448"/>
    </source>
</evidence>
<dbReference type="InterPro" id="IPR018108">
    <property type="entry name" value="MCP_transmembrane"/>
</dbReference>
<comment type="caution">
    <text evidence="12">The sequence shown here is derived from an EMBL/GenBank/DDBJ whole genome shotgun (WGS) entry which is preliminary data.</text>
</comment>
<keyword evidence="5" id="KW-0677">Repeat</keyword>
<reference evidence="12" key="1">
    <citation type="submission" date="2016-03" db="EMBL/GenBank/DDBJ databases">
        <title>Mechanisms controlling the formation of the plant cell surface in tip-growing cells are functionally conserved among land plants.</title>
        <authorList>
            <person name="Honkanen S."/>
            <person name="Jones V.A."/>
            <person name="Morieri G."/>
            <person name="Champion C."/>
            <person name="Hetherington A.J."/>
            <person name="Kelly S."/>
            <person name="Saint-Marcoux D."/>
            <person name="Proust H."/>
            <person name="Prescott H."/>
            <person name="Dolan L."/>
        </authorList>
    </citation>
    <scope>NUCLEOTIDE SEQUENCE [LARGE SCALE GENOMIC DNA]</scope>
    <source>
        <tissue evidence="12">Whole gametophyte</tissue>
    </source>
</reference>
<evidence type="ECO:0000256" key="5">
    <source>
        <dbReference type="ARBA" id="ARBA00022737"/>
    </source>
</evidence>
<evidence type="ECO:0000256" key="1">
    <source>
        <dbReference type="ARBA" id="ARBA00004225"/>
    </source>
</evidence>
<evidence type="ECO:0000256" key="9">
    <source>
        <dbReference type="PROSITE-ProRule" id="PRU00282"/>
    </source>
</evidence>
<dbReference type="EMBL" id="LVLJ01000784">
    <property type="protein sequence ID" value="OAE32575.1"/>
    <property type="molecule type" value="Genomic_DNA"/>
</dbReference>
<dbReference type="GO" id="GO:0005381">
    <property type="term" value="F:iron ion transmembrane transporter activity"/>
    <property type="evidence" value="ECO:0007669"/>
    <property type="project" value="UniProtKB-ARBA"/>
</dbReference>
<feature type="repeat" description="Solcar" evidence="9">
    <location>
        <begin position="148"/>
        <end position="240"/>
    </location>
</feature>
<evidence type="ECO:0000256" key="6">
    <source>
        <dbReference type="ARBA" id="ARBA00022989"/>
    </source>
</evidence>
<organism evidence="12 13">
    <name type="scientific">Marchantia polymorpha subsp. ruderalis</name>
    <dbReference type="NCBI Taxonomy" id="1480154"/>
    <lineage>
        <taxon>Eukaryota</taxon>
        <taxon>Viridiplantae</taxon>
        <taxon>Streptophyta</taxon>
        <taxon>Embryophyta</taxon>
        <taxon>Marchantiophyta</taxon>
        <taxon>Marchantiopsida</taxon>
        <taxon>Marchantiidae</taxon>
        <taxon>Marchantiales</taxon>
        <taxon>Marchantiaceae</taxon>
        <taxon>Marchantia</taxon>
    </lineage>
</organism>
<evidence type="ECO:0000256" key="8">
    <source>
        <dbReference type="ARBA" id="ARBA00023136"/>
    </source>
</evidence>